<dbReference type="InterPro" id="IPR036366">
    <property type="entry name" value="PGBDSf"/>
</dbReference>
<proteinExistence type="predicted"/>
<dbReference type="Gene3D" id="1.10.101.10">
    <property type="entry name" value="PGBD-like superfamily/PGBD"/>
    <property type="match status" value="2"/>
</dbReference>
<dbReference type="OrthoDB" id="5181100at2"/>
<accession>A0A1M7J9Q4</accession>
<dbReference type="Proteomes" id="UP000184440">
    <property type="component" value="Unassembled WGS sequence"/>
</dbReference>
<dbReference type="EMBL" id="FRCS01000001">
    <property type="protein sequence ID" value="SHM49755.1"/>
    <property type="molecule type" value="Genomic_DNA"/>
</dbReference>
<dbReference type="InterPro" id="IPR002477">
    <property type="entry name" value="Peptidoglycan-bd-like"/>
</dbReference>
<dbReference type="InterPro" id="IPR058593">
    <property type="entry name" value="ARB_07466-like_C"/>
</dbReference>
<dbReference type="SUPFAM" id="SSF47090">
    <property type="entry name" value="PGBD-like"/>
    <property type="match status" value="2"/>
</dbReference>
<name>A0A1M7J9Q4_9ACTN</name>
<reference evidence="5 6" key="1">
    <citation type="submission" date="2016-11" db="EMBL/GenBank/DDBJ databases">
        <authorList>
            <person name="Jaros S."/>
            <person name="Januszkiewicz K."/>
            <person name="Wedrychowicz H."/>
        </authorList>
    </citation>
    <scope>NUCLEOTIDE SEQUENCE [LARGE SCALE GENOMIC DNA]</scope>
    <source>
        <strain evidence="5 6">DSM 46144</strain>
    </source>
</reference>
<evidence type="ECO:0000259" key="3">
    <source>
        <dbReference type="Pfam" id="PF01471"/>
    </source>
</evidence>
<feature type="region of interest" description="Disordered" evidence="1">
    <location>
        <begin position="319"/>
        <end position="352"/>
    </location>
</feature>
<dbReference type="Pfam" id="PF26571">
    <property type="entry name" value="VldE"/>
    <property type="match status" value="1"/>
</dbReference>
<evidence type="ECO:0000256" key="1">
    <source>
        <dbReference type="SAM" id="MobiDB-lite"/>
    </source>
</evidence>
<keyword evidence="5" id="KW-0378">Hydrolase</keyword>
<evidence type="ECO:0000259" key="4">
    <source>
        <dbReference type="Pfam" id="PF26571"/>
    </source>
</evidence>
<evidence type="ECO:0000313" key="5">
    <source>
        <dbReference type="EMBL" id="SHM49755.1"/>
    </source>
</evidence>
<organism evidence="5 6">
    <name type="scientific">Cryptosporangium aurantiacum</name>
    <dbReference type="NCBI Taxonomy" id="134849"/>
    <lineage>
        <taxon>Bacteria</taxon>
        <taxon>Bacillati</taxon>
        <taxon>Actinomycetota</taxon>
        <taxon>Actinomycetes</taxon>
        <taxon>Cryptosporangiales</taxon>
        <taxon>Cryptosporangiaceae</taxon>
        <taxon>Cryptosporangium</taxon>
    </lineage>
</organism>
<gene>
    <name evidence="5" type="ORF">SAMN05443668_101730</name>
</gene>
<dbReference type="RefSeq" id="WP_143175005.1">
    <property type="nucleotide sequence ID" value="NZ_FRCS01000001.1"/>
</dbReference>
<feature type="domain" description="Peptidoglycan binding-like" evidence="3">
    <location>
        <begin position="367"/>
        <end position="417"/>
    </location>
</feature>
<dbReference type="GO" id="GO:0016787">
    <property type="term" value="F:hydrolase activity"/>
    <property type="evidence" value="ECO:0007669"/>
    <property type="project" value="UniProtKB-KW"/>
</dbReference>
<feature type="signal peptide" evidence="2">
    <location>
        <begin position="1"/>
        <end position="24"/>
    </location>
</feature>
<dbReference type="Pfam" id="PF01471">
    <property type="entry name" value="PG_binding_1"/>
    <property type="match status" value="2"/>
</dbReference>
<dbReference type="InterPro" id="IPR036365">
    <property type="entry name" value="PGBD-like_sf"/>
</dbReference>
<dbReference type="AlphaFoldDB" id="A0A1M7J9Q4"/>
<feature type="domain" description="Peptidoglycan binding-like" evidence="3">
    <location>
        <begin position="266"/>
        <end position="313"/>
    </location>
</feature>
<evidence type="ECO:0000313" key="6">
    <source>
        <dbReference type="Proteomes" id="UP000184440"/>
    </source>
</evidence>
<evidence type="ECO:0000256" key="2">
    <source>
        <dbReference type="SAM" id="SignalP"/>
    </source>
</evidence>
<feature type="domain" description="ARB-07466-like C-terminal" evidence="4">
    <location>
        <begin position="66"/>
        <end position="171"/>
    </location>
</feature>
<feature type="chain" id="PRO_5038422659" evidence="2">
    <location>
        <begin position="25"/>
        <end position="419"/>
    </location>
</feature>
<keyword evidence="6" id="KW-1185">Reference proteome</keyword>
<sequence>MPRLRRLRALGAALALSVVTGIAAAPVAASAAAPVKTPSAPAKLPSGIEALAPYVAQTSCEWVDKPGAIAFGALLKATYPDTSYGVTRSCTGTMSSEHYDGRAVDWMNSIRKPSQAAQATAVLNWLFATDSAGNKYANARRLGVMYIIWDGRIWGSYNAAWKPYSTCASHPEASWDTTCHRDHVHFSLSWAGAMKRTSFWTGSVAANDFGPCRTADLNYAAPYRALNAAKCTTYATLSAPAGSPAAYAGLVKFSGAQLQSGASGNAVKALQAALGLTADGAFGPKTAAAVVSFKTAHKLPGTAVVDAATWRALLAAHKPAPPAAKPSTPAAKPATPAATAKPATAKPAAPNPLTQYRDTVLKYGSKGAAVTALQRRLKLPTVTGTFATKTQNAVKIFQRTHHLPVTGIVDRKTWTALGA</sequence>
<keyword evidence="2" id="KW-0732">Signal</keyword>
<dbReference type="STRING" id="134849.SAMN05443668_101730"/>
<feature type="compositionally biased region" description="Low complexity" evidence="1">
    <location>
        <begin position="325"/>
        <end position="352"/>
    </location>
</feature>
<protein>
    <submittedName>
        <fullName evidence="5">Peptidoglycan-binding (PGRP) domain of peptidoglycan hydrolases-containing protein</fullName>
    </submittedName>
</protein>